<dbReference type="Gene3D" id="1.20.120.530">
    <property type="entry name" value="GntR ligand-binding domain-like"/>
    <property type="match status" value="1"/>
</dbReference>
<keyword evidence="1" id="KW-0805">Transcription regulation</keyword>
<dbReference type="InterPro" id="IPR011711">
    <property type="entry name" value="GntR_C"/>
</dbReference>
<dbReference type="RefSeq" id="WP_137963721.1">
    <property type="nucleotide sequence ID" value="NZ_BJHV01000001.1"/>
</dbReference>
<evidence type="ECO:0000256" key="1">
    <source>
        <dbReference type="ARBA" id="ARBA00023015"/>
    </source>
</evidence>
<keyword evidence="2" id="KW-0238">DNA-binding</keyword>
<dbReference type="GO" id="GO:0003677">
    <property type="term" value="F:DNA binding"/>
    <property type="evidence" value="ECO:0007669"/>
    <property type="project" value="UniProtKB-KW"/>
</dbReference>
<dbReference type="SUPFAM" id="SSF48008">
    <property type="entry name" value="GntR ligand-binding domain-like"/>
    <property type="match status" value="1"/>
</dbReference>
<evidence type="ECO:0000313" key="6">
    <source>
        <dbReference type="Proteomes" id="UP000299290"/>
    </source>
</evidence>
<dbReference type="InterPro" id="IPR008920">
    <property type="entry name" value="TF_FadR/GntR_C"/>
</dbReference>
<dbReference type="Pfam" id="PF07729">
    <property type="entry name" value="FCD"/>
    <property type="match status" value="1"/>
</dbReference>
<evidence type="ECO:0000259" key="4">
    <source>
        <dbReference type="Pfam" id="PF07729"/>
    </source>
</evidence>
<dbReference type="Proteomes" id="UP000299290">
    <property type="component" value="Unassembled WGS sequence"/>
</dbReference>
<accession>A0A4D4JV14</accession>
<organism evidence="5 6">
    <name type="scientific">Streptomyces antimycoticus</name>
    <dbReference type="NCBI Taxonomy" id="68175"/>
    <lineage>
        <taxon>Bacteria</taxon>
        <taxon>Bacillati</taxon>
        <taxon>Actinomycetota</taxon>
        <taxon>Actinomycetes</taxon>
        <taxon>Kitasatosporales</taxon>
        <taxon>Streptomycetaceae</taxon>
        <taxon>Streptomyces</taxon>
        <taxon>Streptomyces violaceusniger group</taxon>
    </lineage>
</organism>
<dbReference type="EMBL" id="BJHV01000001">
    <property type="protein sequence ID" value="GDY39512.1"/>
    <property type="molecule type" value="Genomic_DNA"/>
</dbReference>
<sequence length="125" mass="13814">MRLAETQDPAVLASLREHHRAMTTAVTADDPAELTAADMRFHETLVACLRNQRLERTSRTLLVETRMCLARLEGHYSMPQEAVDEHADIVGAIESADVTAVIKAVGDHMTNAAELLDRLHAQRTA</sequence>
<evidence type="ECO:0000256" key="3">
    <source>
        <dbReference type="ARBA" id="ARBA00023163"/>
    </source>
</evidence>
<dbReference type="AlphaFoldDB" id="A0A4D4JV14"/>
<gene>
    <name evidence="5" type="ORF">SANT12839_003940</name>
</gene>
<evidence type="ECO:0000313" key="5">
    <source>
        <dbReference type="EMBL" id="GDY39512.1"/>
    </source>
</evidence>
<name>A0A4D4JV14_9ACTN</name>
<keyword evidence="6" id="KW-1185">Reference proteome</keyword>
<feature type="domain" description="GntR C-terminal" evidence="4">
    <location>
        <begin position="2"/>
        <end position="110"/>
    </location>
</feature>
<keyword evidence="3" id="KW-0804">Transcription</keyword>
<reference evidence="5 6" key="1">
    <citation type="journal article" date="2020" name="Int. J. Syst. Evol. Microbiol.">
        <title>Reclassification of Streptomyces castelarensis and Streptomyces sporoclivatus as later heterotypic synonyms of Streptomyces antimycoticus.</title>
        <authorList>
            <person name="Komaki H."/>
            <person name="Tamura T."/>
        </authorList>
    </citation>
    <scope>NUCLEOTIDE SEQUENCE [LARGE SCALE GENOMIC DNA]</scope>
    <source>
        <strain evidence="5 6">NBRC 12839</strain>
    </source>
</reference>
<evidence type="ECO:0000256" key="2">
    <source>
        <dbReference type="ARBA" id="ARBA00023125"/>
    </source>
</evidence>
<comment type="caution">
    <text evidence="5">The sequence shown here is derived from an EMBL/GenBank/DDBJ whole genome shotgun (WGS) entry which is preliminary data.</text>
</comment>
<proteinExistence type="predicted"/>
<protein>
    <recommendedName>
        <fullName evidence="4">GntR C-terminal domain-containing protein</fullName>
    </recommendedName>
</protein>